<name>A0A1M7U5P3_9ACTN</name>
<reference evidence="1 2" key="1">
    <citation type="submission" date="2016-12" db="EMBL/GenBank/DDBJ databases">
        <authorList>
            <person name="Song W.-J."/>
            <person name="Kurnit D.M."/>
        </authorList>
    </citation>
    <scope>NUCLEOTIDE SEQUENCE [LARGE SCALE GENOMIC DNA]</scope>
    <source>
        <strain evidence="1 2">DSM 43162</strain>
    </source>
</reference>
<dbReference type="AlphaFoldDB" id="A0A1M7U5P3"/>
<evidence type="ECO:0000313" key="2">
    <source>
        <dbReference type="Proteomes" id="UP000184428"/>
    </source>
</evidence>
<organism evidence="1 2">
    <name type="scientific">Geodermatophilus obscurus</name>
    <dbReference type="NCBI Taxonomy" id="1861"/>
    <lineage>
        <taxon>Bacteria</taxon>
        <taxon>Bacillati</taxon>
        <taxon>Actinomycetota</taxon>
        <taxon>Actinomycetes</taxon>
        <taxon>Geodermatophilales</taxon>
        <taxon>Geodermatophilaceae</taxon>
        <taxon>Geodermatophilus</taxon>
    </lineage>
</organism>
<protein>
    <submittedName>
        <fullName evidence="1">Uncharacterized protein</fullName>
    </submittedName>
</protein>
<dbReference type="RefSeq" id="WP_175561359.1">
    <property type="nucleotide sequence ID" value="NZ_FRDM01000012.1"/>
</dbReference>
<sequence length="45" mass="5053">MPDRLPAPTSRTPDFAVRWVLRAVLDRALRRDPHVTLELLATTAG</sequence>
<proteinExistence type="predicted"/>
<evidence type="ECO:0000313" key="1">
    <source>
        <dbReference type="EMBL" id="SHN78349.1"/>
    </source>
</evidence>
<dbReference type="EMBL" id="FRDM01000012">
    <property type="protein sequence ID" value="SHN78349.1"/>
    <property type="molecule type" value="Genomic_DNA"/>
</dbReference>
<accession>A0A1M7U5P3</accession>
<dbReference type="Proteomes" id="UP000184428">
    <property type="component" value="Unassembled WGS sequence"/>
</dbReference>
<gene>
    <name evidence="1" type="ORF">SAMN05660350_02601</name>
</gene>